<keyword evidence="2" id="KW-0012">Acyltransferase</keyword>
<organism evidence="4 5">
    <name type="scientific">Solitalea agri</name>
    <dbReference type="NCBI Taxonomy" id="2953739"/>
    <lineage>
        <taxon>Bacteria</taxon>
        <taxon>Pseudomonadati</taxon>
        <taxon>Bacteroidota</taxon>
        <taxon>Sphingobacteriia</taxon>
        <taxon>Sphingobacteriales</taxon>
        <taxon>Sphingobacteriaceae</taxon>
        <taxon>Solitalea</taxon>
    </lineage>
</organism>
<keyword evidence="5" id="KW-1185">Reference proteome</keyword>
<dbReference type="SUPFAM" id="SSF55729">
    <property type="entry name" value="Acyl-CoA N-acyltransferases (Nat)"/>
    <property type="match status" value="1"/>
</dbReference>
<sequence length="152" mass="17623">MEYLIRSIEEWDLPELVILCQKHAEYERAVYQSAGKEELLRIALFSAIPKLFALVVESNNKVVGYSTYTFDFSTWDAALFLHMDCLYLESEFRSTGIGAVLIERLTHVAVDKGCVNIQWQTPIFNERAIKFYNRLEAIGKEKMRFSLELTQS</sequence>
<accession>A0A9X2EZW8</accession>
<dbReference type="PROSITE" id="PS51186">
    <property type="entry name" value="GNAT"/>
    <property type="match status" value="1"/>
</dbReference>
<dbReference type="EMBL" id="JAMWYS010000017">
    <property type="protein sequence ID" value="MCO4292032.1"/>
    <property type="molecule type" value="Genomic_DNA"/>
</dbReference>
<dbReference type="PANTHER" id="PTHR10545:SF29">
    <property type="entry name" value="GH14572P-RELATED"/>
    <property type="match status" value="1"/>
</dbReference>
<dbReference type="RefSeq" id="WP_252586275.1">
    <property type="nucleotide sequence ID" value="NZ_JAMWYS010000017.1"/>
</dbReference>
<gene>
    <name evidence="4" type="ORF">NF867_04040</name>
</gene>
<feature type="domain" description="N-acetyltransferase" evidence="3">
    <location>
        <begin position="3"/>
        <end position="152"/>
    </location>
</feature>
<dbReference type="InterPro" id="IPR000182">
    <property type="entry name" value="GNAT_dom"/>
</dbReference>
<reference evidence="4" key="1">
    <citation type="submission" date="2022-06" db="EMBL/GenBank/DDBJ databases">
        <title>Solitalea sp. MAHUQ-68 isolated from rhizospheric soil.</title>
        <authorList>
            <person name="Huq M.A."/>
        </authorList>
    </citation>
    <scope>NUCLEOTIDE SEQUENCE</scope>
    <source>
        <strain evidence="4">MAHUQ-68</strain>
    </source>
</reference>
<evidence type="ECO:0000256" key="2">
    <source>
        <dbReference type="ARBA" id="ARBA00023315"/>
    </source>
</evidence>
<dbReference type="Gene3D" id="3.40.630.30">
    <property type="match status" value="1"/>
</dbReference>
<dbReference type="Proteomes" id="UP001155182">
    <property type="component" value="Unassembled WGS sequence"/>
</dbReference>
<evidence type="ECO:0000256" key="1">
    <source>
        <dbReference type="ARBA" id="ARBA00022679"/>
    </source>
</evidence>
<evidence type="ECO:0000313" key="5">
    <source>
        <dbReference type="Proteomes" id="UP001155182"/>
    </source>
</evidence>
<proteinExistence type="predicted"/>
<dbReference type="AlphaFoldDB" id="A0A9X2EZW8"/>
<evidence type="ECO:0000259" key="3">
    <source>
        <dbReference type="PROSITE" id="PS51186"/>
    </source>
</evidence>
<name>A0A9X2EZW8_9SPHI</name>
<dbReference type="Pfam" id="PF00583">
    <property type="entry name" value="Acetyltransf_1"/>
    <property type="match status" value="1"/>
</dbReference>
<dbReference type="GO" id="GO:0008080">
    <property type="term" value="F:N-acetyltransferase activity"/>
    <property type="evidence" value="ECO:0007669"/>
    <property type="project" value="UniProtKB-ARBA"/>
</dbReference>
<protein>
    <submittedName>
        <fullName evidence="4">GNAT family N-acetyltransferase</fullName>
    </submittedName>
</protein>
<comment type="caution">
    <text evidence="4">The sequence shown here is derived from an EMBL/GenBank/DDBJ whole genome shotgun (WGS) entry which is preliminary data.</text>
</comment>
<dbReference type="CDD" id="cd04301">
    <property type="entry name" value="NAT_SF"/>
    <property type="match status" value="1"/>
</dbReference>
<dbReference type="InterPro" id="IPR051016">
    <property type="entry name" value="Diverse_Substrate_AcTransf"/>
</dbReference>
<evidence type="ECO:0000313" key="4">
    <source>
        <dbReference type="EMBL" id="MCO4292032.1"/>
    </source>
</evidence>
<dbReference type="InterPro" id="IPR016181">
    <property type="entry name" value="Acyl_CoA_acyltransferase"/>
</dbReference>
<keyword evidence="1" id="KW-0808">Transferase</keyword>
<dbReference type="PANTHER" id="PTHR10545">
    <property type="entry name" value="DIAMINE N-ACETYLTRANSFERASE"/>
    <property type="match status" value="1"/>
</dbReference>